<organism evidence="10 11">
    <name type="scientific">Elysia chlorotica</name>
    <name type="common">Eastern emerald elysia</name>
    <name type="synonym">Sea slug</name>
    <dbReference type="NCBI Taxonomy" id="188477"/>
    <lineage>
        <taxon>Eukaryota</taxon>
        <taxon>Metazoa</taxon>
        <taxon>Spiralia</taxon>
        <taxon>Lophotrochozoa</taxon>
        <taxon>Mollusca</taxon>
        <taxon>Gastropoda</taxon>
        <taxon>Heterobranchia</taxon>
        <taxon>Euthyneura</taxon>
        <taxon>Panpulmonata</taxon>
        <taxon>Sacoglossa</taxon>
        <taxon>Placobranchoidea</taxon>
        <taxon>Plakobranchidae</taxon>
        <taxon>Elysia</taxon>
    </lineage>
</organism>
<comment type="similarity">
    <text evidence="2">Belongs to the bZIP family.</text>
</comment>
<accession>A0A3S1A058</accession>
<reference evidence="10 11" key="1">
    <citation type="submission" date="2019-01" db="EMBL/GenBank/DDBJ databases">
        <title>A draft genome assembly of the solar-powered sea slug Elysia chlorotica.</title>
        <authorList>
            <person name="Cai H."/>
            <person name="Li Q."/>
            <person name="Fang X."/>
            <person name="Li J."/>
            <person name="Curtis N.E."/>
            <person name="Altenburger A."/>
            <person name="Shibata T."/>
            <person name="Feng M."/>
            <person name="Maeda T."/>
            <person name="Schwartz J.A."/>
            <person name="Shigenobu S."/>
            <person name="Lundholm N."/>
            <person name="Nishiyama T."/>
            <person name="Yang H."/>
            <person name="Hasebe M."/>
            <person name="Li S."/>
            <person name="Pierce S.K."/>
            <person name="Wang J."/>
        </authorList>
    </citation>
    <scope>NUCLEOTIDE SEQUENCE [LARGE SCALE GENOMIC DNA]</scope>
    <source>
        <strain evidence="10">EC2010</strain>
        <tissue evidence="10">Whole organism of an adult</tissue>
    </source>
</reference>
<feature type="coiled-coil region" evidence="7">
    <location>
        <begin position="523"/>
        <end position="557"/>
    </location>
</feature>
<evidence type="ECO:0000256" key="6">
    <source>
        <dbReference type="ARBA" id="ARBA00023242"/>
    </source>
</evidence>
<dbReference type="Pfam" id="PF07716">
    <property type="entry name" value="bZIP_2"/>
    <property type="match status" value="1"/>
</dbReference>
<evidence type="ECO:0000256" key="5">
    <source>
        <dbReference type="ARBA" id="ARBA00023163"/>
    </source>
</evidence>
<dbReference type="InterPro" id="IPR004827">
    <property type="entry name" value="bZIP"/>
</dbReference>
<dbReference type="PROSITE" id="PS00036">
    <property type="entry name" value="BZIP_BASIC"/>
    <property type="match status" value="1"/>
</dbReference>
<dbReference type="SMART" id="SM00338">
    <property type="entry name" value="BRLZ"/>
    <property type="match status" value="1"/>
</dbReference>
<dbReference type="GO" id="GO:0005634">
    <property type="term" value="C:nucleus"/>
    <property type="evidence" value="ECO:0007669"/>
    <property type="project" value="UniProtKB-SubCell"/>
</dbReference>
<dbReference type="PANTHER" id="PTHR13044">
    <property type="entry name" value="ACTIVATING TRANSCRIPTION FACTOR ATF 4/5"/>
    <property type="match status" value="1"/>
</dbReference>
<feature type="compositionally biased region" description="Polar residues" evidence="8">
    <location>
        <begin position="189"/>
        <end position="198"/>
    </location>
</feature>
<evidence type="ECO:0000256" key="2">
    <source>
        <dbReference type="ARBA" id="ARBA00007163"/>
    </source>
</evidence>
<keyword evidence="11" id="KW-1185">Reference proteome</keyword>
<keyword evidence="4" id="KW-0238">DNA-binding</keyword>
<dbReference type="Proteomes" id="UP000271974">
    <property type="component" value="Unassembled WGS sequence"/>
</dbReference>
<dbReference type="PROSITE" id="PS50217">
    <property type="entry name" value="BZIP"/>
    <property type="match status" value="1"/>
</dbReference>
<dbReference type="PANTHER" id="PTHR13044:SF14">
    <property type="entry name" value="CRYPTOCEPHAL, ISOFORM A"/>
    <property type="match status" value="1"/>
</dbReference>
<comment type="caution">
    <text evidence="10">The sequence shown here is derived from an EMBL/GenBank/DDBJ whole genome shotgun (WGS) entry which is preliminary data.</text>
</comment>
<feature type="compositionally biased region" description="Low complexity" evidence="8">
    <location>
        <begin position="204"/>
        <end position="222"/>
    </location>
</feature>
<dbReference type="GO" id="GO:0000977">
    <property type="term" value="F:RNA polymerase II transcription regulatory region sequence-specific DNA binding"/>
    <property type="evidence" value="ECO:0007669"/>
    <property type="project" value="TreeGrafter"/>
</dbReference>
<proteinExistence type="inferred from homology"/>
<dbReference type="EMBL" id="RQTK01000456">
    <property type="protein sequence ID" value="RUS79361.1"/>
    <property type="molecule type" value="Genomic_DNA"/>
</dbReference>
<evidence type="ECO:0000313" key="11">
    <source>
        <dbReference type="Proteomes" id="UP000271974"/>
    </source>
</evidence>
<protein>
    <recommendedName>
        <fullName evidence="9">BZIP domain-containing protein</fullName>
    </recommendedName>
</protein>
<evidence type="ECO:0000313" key="10">
    <source>
        <dbReference type="EMBL" id="RUS79361.1"/>
    </source>
</evidence>
<evidence type="ECO:0000256" key="3">
    <source>
        <dbReference type="ARBA" id="ARBA00023015"/>
    </source>
</evidence>
<keyword evidence="5" id="KW-0804">Transcription</keyword>
<dbReference type="STRING" id="188477.A0A3S1A058"/>
<feature type="region of interest" description="Disordered" evidence="8">
    <location>
        <begin position="410"/>
        <end position="442"/>
    </location>
</feature>
<dbReference type="OrthoDB" id="2596881at2759"/>
<evidence type="ECO:0000259" key="9">
    <source>
        <dbReference type="PROSITE" id="PS50217"/>
    </source>
</evidence>
<dbReference type="AlphaFoldDB" id="A0A3S1A058"/>
<dbReference type="SUPFAM" id="SSF57959">
    <property type="entry name" value="Leucine zipper domain"/>
    <property type="match status" value="1"/>
</dbReference>
<keyword evidence="6" id="KW-0539">Nucleus</keyword>
<feature type="region of interest" description="Disordered" evidence="8">
    <location>
        <begin position="165"/>
        <end position="223"/>
    </location>
</feature>
<evidence type="ECO:0000256" key="1">
    <source>
        <dbReference type="ARBA" id="ARBA00004123"/>
    </source>
</evidence>
<feature type="compositionally biased region" description="Polar residues" evidence="8">
    <location>
        <begin position="413"/>
        <end position="424"/>
    </location>
</feature>
<feature type="compositionally biased region" description="Low complexity" evidence="8">
    <location>
        <begin position="166"/>
        <end position="188"/>
    </location>
</feature>
<dbReference type="CDD" id="cd14692">
    <property type="entry name" value="bZIP_ATF4"/>
    <property type="match status" value="1"/>
</dbReference>
<keyword evidence="3" id="KW-0805">Transcription regulation</keyword>
<name>A0A3S1A058_ELYCH</name>
<feature type="domain" description="BZIP" evidence="9">
    <location>
        <begin position="498"/>
        <end position="561"/>
    </location>
</feature>
<dbReference type="Gene3D" id="1.20.5.170">
    <property type="match status" value="1"/>
</dbReference>
<sequence>MSPMEPNSDRPSFVLQAHFSNSAISETAPVLTPDTISSPEPTGAEPIPVFTSALACPPIDVLTADTVSGQQFLAPDESLGFQETSHAGRVDAQMVFQYDTSFHNNNNIYTNTNCSAHFPENINASIPCSSVFTEGQHQRNANKTRCVRRQHVVTHCRHDPVRYRAGGSTSSICSRSSSSSPGTSRRYSNTSLGKLSTSTDEDVSMNPSTPNTPMTPLTPLTPGDTNGNALKDVTIFKFPATDSHTISCGTDNSISCSYGRLALDLDLEEDDDVFCNDISTIPTTIHTLSSKTTEETTVTDHCNARSHQNRNDNLYTFANNLAHSATASTTTTTTSINSHADIALLSSALLSHNQHSNHRHTAQCAKFKDAEDTGVPAPVGCSRASLSSSLSSGPDPLPALLDDVLQACDASSLGPSRDSNNNESAGLDPGLQPTAPSPSPSPALLSAALEAYQSGQITPLLKHELKWVIQLRRLSLGKDEMEVSFDPPTVAQMSDAEVTRAERRRKQNRIAARKFRQKRKSVEEQLVQTIQALKETNSSLEQKAEQLRGEKQALMEFMADHLLVCPFLSQLQLENLVIAEDAAQ</sequence>
<keyword evidence="7" id="KW-0175">Coiled coil</keyword>
<evidence type="ECO:0000256" key="7">
    <source>
        <dbReference type="SAM" id="Coils"/>
    </source>
</evidence>
<gene>
    <name evidence="10" type="ORF">EGW08_012882</name>
</gene>
<dbReference type="InterPro" id="IPR046347">
    <property type="entry name" value="bZIP_sf"/>
</dbReference>
<evidence type="ECO:0000256" key="8">
    <source>
        <dbReference type="SAM" id="MobiDB-lite"/>
    </source>
</evidence>
<dbReference type="GO" id="GO:0001228">
    <property type="term" value="F:DNA-binding transcription activator activity, RNA polymerase II-specific"/>
    <property type="evidence" value="ECO:0007669"/>
    <property type="project" value="TreeGrafter"/>
</dbReference>
<evidence type="ECO:0000256" key="4">
    <source>
        <dbReference type="ARBA" id="ARBA00023125"/>
    </source>
</evidence>
<comment type="subcellular location">
    <subcellularLocation>
        <location evidence="1">Nucleus</location>
    </subcellularLocation>
</comment>